<feature type="region of interest" description="Disordered" evidence="1">
    <location>
        <begin position="176"/>
        <end position="233"/>
    </location>
</feature>
<reference evidence="2" key="1">
    <citation type="submission" date="2020-11" db="EMBL/GenBank/DDBJ databases">
        <authorList>
            <person name="Tran Van P."/>
        </authorList>
    </citation>
    <scope>NUCLEOTIDE SEQUENCE</scope>
</reference>
<accession>A0A7R8VP62</accession>
<dbReference type="EMBL" id="OA568479">
    <property type="protein sequence ID" value="CAD7201562.1"/>
    <property type="molecule type" value="Genomic_DNA"/>
</dbReference>
<sequence>MIRSLNNEVRISWLEALCTYSSLMASLVLTDSSQLTSDSQHLVMLPLLHARTMELNEALQRPGDMSFAGNGNGCKEFSLANIVGVEVVDGSICVDAQMEQGKAIPCGHLLVDLSKEDSASVGSTTSLQPSSLTEVECMKPQFYTPVESSVVSKDSPTENDGMRYFRVVCAQDSLPDRQGLHPHAPKALEQYPHDRTRRQSARLLPRNEPSRWGWPPSPTGNSQYPDDPYTRRSSDMEANSVQVRLDCQILPLLVENRGPQSCPQTMSSREANSVQVRLDCQILPLPLPVSYPSTYSTGSPIIFFFFGHFLPWPVDIRGVLDSSSPASRLFTSEQGSSSHVFRCCLSSATAKKGFTQFHPKSYNSIVGFAMSVAIFDGGVNQSDR</sequence>
<evidence type="ECO:0000256" key="1">
    <source>
        <dbReference type="SAM" id="MobiDB-lite"/>
    </source>
</evidence>
<dbReference type="AlphaFoldDB" id="A0A7R8VP62"/>
<proteinExistence type="predicted"/>
<name>A0A7R8VP62_TIMDO</name>
<gene>
    <name evidence="2" type="ORF">TDIB3V08_LOCUS7758</name>
</gene>
<evidence type="ECO:0000313" key="2">
    <source>
        <dbReference type="EMBL" id="CAD7201562.1"/>
    </source>
</evidence>
<organism evidence="2">
    <name type="scientific">Timema douglasi</name>
    <name type="common">Walking stick</name>
    <dbReference type="NCBI Taxonomy" id="61478"/>
    <lineage>
        <taxon>Eukaryota</taxon>
        <taxon>Metazoa</taxon>
        <taxon>Ecdysozoa</taxon>
        <taxon>Arthropoda</taxon>
        <taxon>Hexapoda</taxon>
        <taxon>Insecta</taxon>
        <taxon>Pterygota</taxon>
        <taxon>Neoptera</taxon>
        <taxon>Polyneoptera</taxon>
        <taxon>Phasmatodea</taxon>
        <taxon>Timematodea</taxon>
        <taxon>Timematoidea</taxon>
        <taxon>Timematidae</taxon>
        <taxon>Timema</taxon>
    </lineage>
</organism>
<protein>
    <submittedName>
        <fullName evidence="2">Uncharacterized protein</fullName>
    </submittedName>
</protein>